<protein>
    <submittedName>
        <fullName evidence="2">Uncharacterized protein</fullName>
    </submittedName>
</protein>
<keyword evidence="1" id="KW-0472">Membrane</keyword>
<dbReference type="EMBL" id="BPLR01000470">
    <property type="protein sequence ID" value="GIY95000.1"/>
    <property type="molecule type" value="Genomic_DNA"/>
</dbReference>
<accession>A0AAV4XLA5</accession>
<reference evidence="2 3" key="1">
    <citation type="submission" date="2021-06" db="EMBL/GenBank/DDBJ databases">
        <title>Caerostris extrusa draft genome.</title>
        <authorList>
            <person name="Kono N."/>
            <person name="Arakawa K."/>
        </authorList>
    </citation>
    <scope>NUCLEOTIDE SEQUENCE [LARGE SCALE GENOMIC DNA]</scope>
</reference>
<organism evidence="2 3">
    <name type="scientific">Caerostris extrusa</name>
    <name type="common">Bark spider</name>
    <name type="synonym">Caerostris bankana</name>
    <dbReference type="NCBI Taxonomy" id="172846"/>
    <lineage>
        <taxon>Eukaryota</taxon>
        <taxon>Metazoa</taxon>
        <taxon>Ecdysozoa</taxon>
        <taxon>Arthropoda</taxon>
        <taxon>Chelicerata</taxon>
        <taxon>Arachnida</taxon>
        <taxon>Araneae</taxon>
        <taxon>Araneomorphae</taxon>
        <taxon>Entelegynae</taxon>
        <taxon>Araneoidea</taxon>
        <taxon>Araneidae</taxon>
        <taxon>Caerostris</taxon>
    </lineage>
</organism>
<proteinExistence type="predicted"/>
<evidence type="ECO:0000256" key="1">
    <source>
        <dbReference type="SAM" id="Phobius"/>
    </source>
</evidence>
<gene>
    <name evidence="2" type="ORF">CEXT_635881</name>
</gene>
<feature type="transmembrane region" description="Helical" evidence="1">
    <location>
        <begin position="70"/>
        <end position="93"/>
    </location>
</feature>
<evidence type="ECO:0000313" key="2">
    <source>
        <dbReference type="EMBL" id="GIY95000.1"/>
    </source>
</evidence>
<sequence>MTEISQKTNTTFKSFLIKSKGRNPVLSSRRKKIPVSPDIGFQLTIFIAAFPDNFAAALNKIPKDPRCELFYFFFYPFSSSSSSGMVLLSLLAAPDLKVEKFMAASEVK</sequence>
<keyword evidence="1" id="KW-1133">Transmembrane helix</keyword>
<dbReference type="Proteomes" id="UP001054945">
    <property type="component" value="Unassembled WGS sequence"/>
</dbReference>
<keyword evidence="3" id="KW-1185">Reference proteome</keyword>
<keyword evidence="1" id="KW-0812">Transmembrane</keyword>
<comment type="caution">
    <text evidence="2">The sequence shown here is derived from an EMBL/GenBank/DDBJ whole genome shotgun (WGS) entry which is preliminary data.</text>
</comment>
<dbReference type="AlphaFoldDB" id="A0AAV4XLA5"/>
<evidence type="ECO:0000313" key="3">
    <source>
        <dbReference type="Proteomes" id="UP001054945"/>
    </source>
</evidence>
<name>A0AAV4XLA5_CAEEX</name>